<protein>
    <submittedName>
        <fullName evidence="1">Uncharacterized protein</fullName>
    </submittedName>
</protein>
<dbReference type="Proteomes" id="UP001286313">
    <property type="component" value="Unassembled WGS sequence"/>
</dbReference>
<evidence type="ECO:0000313" key="2">
    <source>
        <dbReference type="Proteomes" id="UP001286313"/>
    </source>
</evidence>
<evidence type="ECO:0000313" key="1">
    <source>
        <dbReference type="EMBL" id="KAK3877143.1"/>
    </source>
</evidence>
<sequence>MNYNQCKCPEDWFGVVKASTTLDLFLLPSGGHLYNLSNHNIESLEEGVYLLSRIAVLLRSFLQEDVCTVSC</sequence>
<name>A0AAE1FSS4_PETCI</name>
<keyword evidence="2" id="KW-1185">Reference proteome</keyword>
<dbReference type="EMBL" id="JAWQEG010001715">
    <property type="protein sequence ID" value="KAK3877143.1"/>
    <property type="molecule type" value="Genomic_DNA"/>
</dbReference>
<comment type="caution">
    <text evidence="1">The sequence shown here is derived from an EMBL/GenBank/DDBJ whole genome shotgun (WGS) entry which is preliminary data.</text>
</comment>
<gene>
    <name evidence="1" type="ORF">Pcinc_018126</name>
</gene>
<proteinExistence type="predicted"/>
<organism evidence="1 2">
    <name type="scientific">Petrolisthes cinctipes</name>
    <name type="common">Flat porcelain crab</name>
    <dbReference type="NCBI Taxonomy" id="88211"/>
    <lineage>
        <taxon>Eukaryota</taxon>
        <taxon>Metazoa</taxon>
        <taxon>Ecdysozoa</taxon>
        <taxon>Arthropoda</taxon>
        <taxon>Crustacea</taxon>
        <taxon>Multicrustacea</taxon>
        <taxon>Malacostraca</taxon>
        <taxon>Eumalacostraca</taxon>
        <taxon>Eucarida</taxon>
        <taxon>Decapoda</taxon>
        <taxon>Pleocyemata</taxon>
        <taxon>Anomura</taxon>
        <taxon>Galatheoidea</taxon>
        <taxon>Porcellanidae</taxon>
        <taxon>Petrolisthes</taxon>
    </lineage>
</organism>
<accession>A0AAE1FSS4</accession>
<reference evidence="1" key="1">
    <citation type="submission" date="2023-10" db="EMBL/GenBank/DDBJ databases">
        <title>Genome assemblies of two species of porcelain crab, Petrolisthes cinctipes and Petrolisthes manimaculis (Anomura: Porcellanidae).</title>
        <authorList>
            <person name="Angst P."/>
        </authorList>
    </citation>
    <scope>NUCLEOTIDE SEQUENCE</scope>
    <source>
        <strain evidence="1">PB745_01</strain>
        <tissue evidence="1">Gill</tissue>
    </source>
</reference>
<dbReference type="AlphaFoldDB" id="A0AAE1FSS4"/>